<proteinExistence type="predicted"/>
<organism evidence="1 2">
    <name type="scientific">Gracilariopsis chorda</name>
    <dbReference type="NCBI Taxonomy" id="448386"/>
    <lineage>
        <taxon>Eukaryota</taxon>
        <taxon>Rhodophyta</taxon>
        <taxon>Florideophyceae</taxon>
        <taxon>Rhodymeniophycidae</taxon>
        <taxon>Gracilariales</taxon>
        <taxon>Gracilariaceae</taxon>
        <taxon>Gracilariopsis</taxon>
    </lineage>
</organism>
<sequence>MHNDSNGGSNNAREREQQLDADLELLRRERNQIIAAADAPRSSLLRGLHAVMKKRLQLAADHRDLQLANLHAAFVLELQQATNELQRDKRALRARMLAHATERRRRLYRIRGANAARRRRRGRGAPAERGAALLCAARMGGLGSFAGALERQGVLRVALTPDEVSADLGVLLDSVDVANRGCAGRETDALGDGSGAASDRIHSSKGTLHYRDVSFEKGDQVTVFTAAADGKRSSSVLGVLMSVNAREIHVRAQDGTHHRVAVAQLRTGKLALKRAQ</sequence>
<evidence type="ECO:0000313" key="2">
    <source>
        <dbReference type="Proteomes" id="UP000247409"/>
    </source>
</evidence>
<gene>
    <name evidence="1" type="ORF">BWQ96_00484</name>
</gene>
<dbReference type="EMBL" id="NBIV01000002">
    <property type="protein sequence ID" value="PXF49832.1"/>
    <property type="molecule type" value="Genomic_DNA"/>
</dbReference>
<evidence type="ECO:0000313" key="1">
    <source>
        <dbReference type="EMBL" id="PXF49832.1"/>
    </source>
</evidence>
<accession>A0A2V3J6S2</accession>
<comment type="caution">
    <text evidence="1">The sequence shown here is derived from an EMBL/GenBank/DDBJ whole genome shotgun (WGS) entry which is preliminary data.</text>
</comment>
<dbReference type="OrthoDB" id="5881at2759"/>
<name>A0A2V3J6S2_9FLOR</name>
<dbReference type="Proteomes" id="UP000247409">
    <property type="component" value="Unassembled WGS sequence"/>
</dbReference>
<reference evidence="1 2" key="1">
    <citation type="journal article" date="2018" name="Mol. Biol. Evol.">
        <title>Analysis of the draft genome of the red seaweed Gracilariopsis chorda provides insights into genome size evolution in Rhodophyta.</title>
        <authorList>
            <person name="Lee J."/>
            <person name="Yang E.C."/>
            <person name="Graf L."/>
            <person name="Yang J.H."/>
            <person name="Qiu H."/>
            <person name="Zel Zion U."/>
            <person name="Chan C.X."/>
            <person name="Stephens T.G."/>
            <person name="Weber A.P.M."/>
            <person name="Boo G.H."/>
            <person name="Boo S.M."/>
            <person name="Kim K.M."/>
            <person name="Shin Y."/>
            <person name="Jung M."/>
            <person name="Lee S.J."/>
            <person name="Yim H.S."/>
            <person name="Lee J.H."/>
            <person name="Bhattacharya D."/>
            <person name="Yoon H.S."/>
        </authorList>
    </citation>
    <scope>NUCLEOTIDE SEQUENCE [LARGE SCALE GENOMIC DNA]</scope>
    <source>
        <strain evidence="1 2">SKKU-2015</strain>
        <tissue evidence="1">Whole body</tissue>
    </source>
</reference>
<dbReference type="AlphaFoldDB" id="A0A2V3J6S2"/>
<keyword evidence="2" id="KW-1185">Reference proteome</keyword>
<protein>
    <submittedName>
        <fullName evidence="1">Uncharacterized protein</fullName>
    </submittedName>
</protein>